<protein>
    <submittedName>
        <fullName evidence="5">NUDIX hydrolase</fullName>
    </submittedName>
</protein>
<evidence type="ECO:0000256" key="2">
    <source>
        <dbReference type="ARBA" id="ARBA00022801"/>
    </source>
</evidence>
<dbReference type="InterPro" id="IPR015797">
    <property type="entry name" value="NUDIX_hydrolase-like_dom_sf"/>
</dbReference>
<sequence>MPAEPTVYAAGAVVWRMIEGKHRILIAHRDRHSDWSLPKGKVDPGETLVETAARELREETGFPVKLGAPLGYIEYTLPNGRPKEVHYWMAELSDTDFEAHPFVSNEEVDRVEWVSTKKARKMLSYERDRELMDLVDERFKKGTARTFTIIALRHGKAIPPLSWPGDDASRPLTSRGQEQASAVVSILSAYGPQALVTSPAVRCRETIAPYAQSIGVTPEAEAAVSQLAYDNGEPMDEVVHRLLDARESVVVCTHSPVVPELVATIATLTGTRLGQLSRQSMLSTGECAVLHLCTADPRHGVVAAETHGPLS</sequence>
<dbReference type="Proteomes" id="UP001525379">
    <property type="component" value="Unassembled WGS sequence"/>
</dbReference>
<name>A0ABT2HWN0_9MICO</name>
<accession>A0ABT2HWN0</accession>
<keyword evidence="6" id="KW-1185">Reference proteome</keyword>
<dbReference type="SUPFAM" id="SSF53254">
    <property type="entry name" value="Phosphoglycerate mutase-like"/>
    <property type="match status" value="1"/>
</dbReference>
<dbReference type="RefSeq" id="WP_260104137.1">
    <property type="nucleotide sequence ID" value="NZ_JALXSQ010000014.1"/>
</dbReference>
<proteinExistence type="inferred from homology"/>
<comment type="caution">
    <text evidence="5">The sequence shown here is derived from an EMBL/GenBank/DDBJ whole genome shotgun (WGS) entry which is preliminary data.</text>
</comment>
<evidence type="ECO:0000313" key="6">
    <source>
        <dbReference type="Proteomes" id="UP001525379"/>
    </source>
</evidence>
<comment type="similarity">
    <text evidence="1 3">Belongs to the Nudix hydrolase family.</text>
</comment>
<dbReference type="EMBL" id="JALXSQ010000014">
    <property type="protein sequence ID" value="MCT2042713.1"/>
    <property type="molecule type" value="Genomic_DNA"/>
</dbReference>
<evidence type="ECO:0000313" key="5">
    <source>
        <dbReference type="EMBL" id="MCT2042713.1"/>
    </source>
</evidence>
<dbReference type="Gene3D" id="3.90.79.10">
    <property type="entry name" value="Nucleoside Triphosphate Pyrophosphohydrolase"/>
    <property type="match status" value="1"/>
</dbReference>
<dbReference type="InterPro" id="IPR029033">
    <property type="entry name" value="His_PPase_superfam"/>
</dbReference>
<evidence type="ECO:0000256" key="3">
    <source>
        <dbReference type="RuleBase" id="RU003476"/>
    </source>
</evidence>
<dbReference type="Pfam" id="PF00293">
    <property type="entry name" value="NUDIX"/>
    <property type="match status" value="1"/>
</dbReference>
<dbReference type="PRINTS" id="PR00502">
    <property type="entry name" value="NUDIXFAMILY"/>
</dbReference>
<dbReference type="CDD" id="cd03673">
    <property type="entry name" value="NUDIX_Ap6A_hydrolase"/>
    <property type="match status" value="1"/>
</dbReference>
<dbReference type="PANTHER" id="PTHR21340">
    <property type="entry name" value="DIADENOSINE 5,5-P1,P4-TETRAPHOSPHATE PYROPHOSPHOHYDROLASE MUTT"/>
    <property type="match status" value="1"/>
</dbReference>
<dbReference type="Pfam" id="PF00300">
    <property type="entry name" value="His_Phos_1"/>
    <property type="match status" value="1"/>
</dbReference>
<dbReference type="InterPro" id="IPR000086">
    <property type="entry name" value="NUDIX_hydrolase_dom"/>
</dbReference>
<dbReference type="PANTHER" id="PTHR21340:SF0">
    <property type="entry name" value="BIS(5'-NUCLEOSYL)-TETRAPHOSPHATASE [ASYMMETRICAL]"/>
    <property type="match status" value="1"/>
</dbReference>
<dbReference type="Gene3D" id="3.40.50.1240">
    <property type="entry name" value="Phosphoglycerate mutase-like"/>
    <property type="match status" value="1"/>
</dbReference>
<dbReference type="InterPro" id="IPR020476">
    <property type="entry name" value="Nudix_hydrolase"/>
</dbReference>
<dbReference type="PROSITE" id="PS51462">
    <property type="entry name" value="NUDIX"/>
    <property type="match status" value="1"/>
</dbReference>
<dbReference type="CDD" id="cd07067">
    <property type="entry name" value="HP_PGM_like"/>
    <property type="match status" value="1"/>
</dbReference>
<dbReference type="SMART" id="SM00855">
    <property type="entry name" value="PGAM"/>
    <property type="match status" value="1"/>
</dbReference>
<keyword evidence="2 3" id="KW-0378">Hydrolase</keyword>
<dbReference type="InterPro" id="IPR051325">
    <property type="entry name" value="Nudix_hydrolase_domain"/>
</dbReference>
<dbReference type="InterPro" id="IPR020084">
    <property type="entry name" value="NUDIX_hydrolase_CS"/>
</dbReference>
<dbReference type="PROSITE" id="PS00893">
    <property type="entry name" value="NUDIX_BOX"/>
    <property type="match status" value="1"/>
</dbReference>
<gene>
    <name evidence="5" type="ORF">M3D15_05115</name>
</gene>
<feature type="domain" description="Nudix hydrolase" evidence="4">
    <location>
        <begin position="5"/>
        <end position="136"/>
    </location>
</feature>
<dbReference type="GO" id="GO:0016787">
    <property type="term" value="F:hydrolase activity"/>
    <property type="evidence" value="ECO:0007669"/>
    <property type="project" value="UniProtKB-KW"/>
</dbReference>
<dbReference type="InterPro" id="IPR013078">
    <property type="entry name" value="His_Pase_superF_clade-1"/>
</dbReference>
<organism evidence="5 6">
    <name type="scientific">Pseudoclavibacter albus</name>
    <dbReference type="NCBI Taxonomy" id="272241"/>
    <lineage>
        <taxon>Bacteria</taxon>
        <taxon>Bacillati</taxon>
        <taxon>Actinomycetota</taxon>
        <taxon>Actinomycetes</taxon>
        <taxon>Micrococcales</taxon>
        <taxon>Microbacteriaceae</taxon>
        <taxon>Pseudoclavibacter</taxon>
    </lineage>
</organism>
<evidence type="ECO:0000256" key="1">
    <source>
        <dbReference type="ARBA" id="ARBA00005582"/>
    </source>
</evidence>
<reference evidence="5 6" key="1">
    <citation type="submission" date="2022-04" db="EMBL/GenBank/DDBJ databases">
        <title>Human microbiome associated bacterial genomes.</title>
        <authorList>
            <person name="Sandstrom S."/>
            <person name="Salamzade R."/>
            <person name="Kalan L.R."/>
        </authorList>
    </citation>
    <scope>NUCLEOTIDE SEQUENCE [LARGE SCALE GENOMIC DNA]</scope>
    <source>
        <strain evidence="6">p3-SID1799</strain>
    </source>
</reference>
<dbReference type="SUPFAM" id="SSF55811">
    <property type="entry name" value="Nudix"/>
    <property type="match status" value="1"/>
</dbReference>
<evidence type="ECO:0000259" key="4">
    <source>
        <dbReference type="PROSITE" id="PS51462"/>
    </source>
</evidence>